<gene>
    <name evidence="8" type="ORF">HLH34_00920</name>
</gene>
<dbReference type="InterPro" id="IPR015421">
    <property type="entry name" value="PyrdxlP-dep_Trfase_major"/>
</dbReference>
<accession>A0A7W4JPU2</accession>
<evidence type="ECO:0000313" key="9">
    <source>
        <dbReference type="Proteomes" id="UP000555756"/>
    </source>
</evidence>
<dbReference type="Gene3D" id="3.40.640.10">
    <property type="entry name" value="Type I PLP-dependent aspartate aminotransferase-like (Major domain)"/>
    <property type="match status" value="1"/>
</dbReference>
<comment type="cofactor">
    <cofactor evidence="1">
        <name>pyridoxal 5'-phosphate</name>
        <dbReference type="ChEBI" id="CHEBI:597326"/>
    </cofactor>
</comment>
<dbReference type="PANTHER" id="PTHR42790">
    <property type="entry name" value="AMINOTRANSFERASE"/>
    <property type="match status" value="1"/>
</dbReference>
<name>A0A7W4JPU2_9PROT</name>
<dbReference type="InterPro" id="IPR050859">
    <property type="entry name" value="Class-I_PLP-dep_aminotransf"/>
</dbReference>
<dbReference type="SUPFAM" id="SSF53383">
    <property type="entry name" value="PLP-dependent transferases"/>
    <property type="match status" value="1"/>
</dbReference>
<proteinExistence type="inferred from homology"/>
<evidence type="ECO:0000259" key="7">
    <source>
        <dbReference type="Pfam" id="PF00155"/>
    </source>
</evidence>
<dbReference type="Pfam" id="PF00155">
    <property type="entry name" value="Aminotran_1_2"/>
    <property type="match status" value="1"/>
</dbReference>
<comment type="similarity">
    <text evidence="2">Belongs to the class-I pyridoxal-phosphate-dependent aminotransferase family.</text>
</comment>
<protein>
    <submittedName>
        <fullName evidence="8">PLP-dependent aminotransferase family protein</fullName>
    </submittedName>
</protein>
<reference evidence="8 9" key="1">
    <citation type="submission" date="2020-04" db="EMBL/GenBank/DDBJ databases">
        <title>Description of novel Gluconacetobacter.</title>
        <authorList>
            <person name="Sombolestani A."/>
        </authorList>
    </citation>
    <scope>NUCLEOTIDE SEQUENCE [LARGE SCALE GENOMIC DNA]</scope>
    <source>
        <strain evidence="8 9">LMG 21311</strain>
    </source>
</reference>
<dbReference type="GO" id="GO:1901605">
    <property type="term" value="P:alpha-amino acid metabolic process"/>
    <property type="evidence" value="ECO:0007669"/>
    <property type="project" value="TreeGrafter"/>
</dbReference>
<evidence type="ECO:0000256" key="1">
    <source>
        <dbReference type="ARBA" id="ARBA00001933"/>
    </source>
</evidence>
<feature type="domain" description="Aminotransferase class I/classII large" evidence="7">
    <location>
        <begin position="53"/>
        <end position="378"/>
    </location>
</feature>
<comment type="subunit">
    <text evidence="3">Homodimer.</text>
</comment>
<evidence type="ECO:0000313" key="8">
    <source>
        <dbReference type="EMBL" id="MBB2188525.1"/>
    </source>
</evidence>
<dbReference type="EMBL" id="JABEQF010000001">
    <property type="protein sequence ID" value="MBB2188525.1"/>
    <property type="molecule type" value="Genomic_DNA"/>
</dbReference>
<dbReference type="GO" id="GO:0030170">
    <property type="term" value="F:pyridoxal phosphate binding"/>
    <property type="evidence" value="ECO:0007669"/>
    <property type="project" value="InterPro"/>
</dbReference>
<dbReference type="AlphaFoldDB" id="A0A7W4JPU2"/>
<dbReference type="RefSeq" id="WP_183117705.1">
    <property type="nucleotide sequence ID" value="NZ_JABEQF010000001.1"/>
</dbReference>
<dbReference type="PANTHER" id="PTHR42790:SF19">
    <property type="entry name" value="KYNURENINE_ALPHA-AMINOADIPATE AMINOTRANSFERASE, MITOCHONDRIAL"/>
    <property type="match status" value="1"/>
</dbReference>
<evidence type="ECO:0000256" key="5">
    <source>
        <dbReference type="ARBA" id="ARBA00022679"/>
    </source>
</evidence>
<dbReference type="Proteomes" id="UP000555756">
    <property type="component" value="Unassembled WGS sequence"/>
</dbReference>
<comment type="caution">
    <text evidence="8">The sequence shown here is derived from an EMBL/GenBank/DDBJ whole genome shotgun (WGS) entry which is preliminary data.</text>
</comment>
<evidence type="ECO:0000256" key="2">
    <source>
        <dbReference type="ARBA" id="ARBA00007441"/>
    </source>
</evidence>
<dbReference type="InterPro" id="IPR004839">
    <property type="entry name" value="Aminotransferase_I/II_large"/>
</dbReference>
<dbReference type="FunFam" id="3.40.640.10:FF:000053">
    <property type="entry name" value="Aminotransferase, class I"/>
    <property type="match status" value="1"/>
</dbReference>
<evidence type="ECO:0000256" key="6">
    <source>
        <dbReference type="ARBA" id="ARBA00022898"/>
    </source>
</evidence>
<dbReference type="Gene3D" id="3.90.1150.10">
    <property type="entry name" value="Aspartate Aminotransferase, domain 1"/>
    <property type="match status" value="1"/>
</dbReference>
<sequence length="396" mass="43726">MTFQFASRMQHVGPSAIRELLRLGADPDVISFGGGYPDASLFPTDALSRLFRDVLEARGATALQYTVSNGIAPLRAQIAARARRDGIACDADQVLILNGGQQGLDLVAKMMLDPGDVVITEDPTFLGALVAFAPYEPRYRAVRMDDQGMDTDDLLRVLQAGPRAKFLYTVPDFQNPTGVTMSLPRRRRLLELAREFDLLVLEDTPYRALRFEGEAPPTLKSLDTDGRVIHLGSFSKLLAPGLRLGWAIAGDELIQRLGLLKLAGDTQCGTLAMEVVSRFLDGYDLDAHVERIRRTYRRKRDVMLRTIEACFPPHIAFTRPQGGMFTWLTFPAGFDAARFMAETMLPRAKLAYVPGESFFPVAGRANHARISYSTQDEDTIVRGMTLLGGMLTEALG</sequence>
<evidence type="ECO:0000256" key="3">
    <source>
        <dbReference type="ARBA" id="ARBA00011738"/>
    </source>
</evidence>
<dbReference type="GO" id="GO:0008483">
    <property type="term" value="F:transaminase activity"/>
    <property type="evidence" value="ECO:0007669"/>
    <property type="project" value="UniProtKB-KW"/>
</dbReference>
<keyword evidence="9" id="KW-1185">Reference proteome</keyword>
<keyword evidence="6" id="KW-0663">Pyridoxal phosphate</keyword>
<keyword evidence="4 8" id="KW-0032">Aminotransferase</keyword>
<evidence type="ECO:0000256" key="4">
    <source>
        <dbReference type="ARBA" id="ARBA00022576"/>
    </source>
</evidence>
<keyword evidence="5 8" id="KW-0808">Transferase</keyword>
<dbReference type="CDD" id="cd00609">
    <property type="entry name" value="AAT_like"/>
    <property type="match status" value="1"/>
</dbReference>
<dbReference type="InterPro" id="IPR015424">
    <property type="entry name" value="PyrdxlP-dep_Trfase"/>
</dbReference>
<dbReference type="InterPro" id="IPR015422">
    <property type="entry name" value="PyrdxlP-dep_Trfase_small"/>
</dbReference>
<organism evidence="8 9">
    <name type="scientific">Gluconacetobacter azotocaptans</name>
    <dbReference type="NCBI Taxonomy" id="142834"/>
    <lineage>
        <taxon>Bacteria</taxon>
        <taxon>Pseudomonadati</taxon>
        <taxon>Pseudomonadota</taxon>
        <taxon>Alphaproteobacteria</taxon>
        <taxon>Acetobacterales</taxon>
        <taxon>Acetobacteraceae</taxon>
        <taxon>Gluconacetobacter</taxon>
    </lineage>
</organism>